<sequence length="231" mass="26573">MYFATISADVISYTSLNEIEKRNLEESIHKLIDNLGELYKNEKFYGRLIQGDYIEFALNEPTFALRIALLLKAFVKSLSLEINKKDKTRLKHFSEHGIRLAIAIAPLETFKPEKGIIDGEAIYLSGRAIKRYSTSNKQKVVIKNTMYFCSSNEKIQNEFDVILALLDTIFTRFSPKQSEVIYLKLLGYTEKEIASKLEKYQSTISQHSTAAGWLAIEKAVNYFENYFNHAD</sequence>
<dbReference type="RefSeq" id="WP_027470719.1">
    <property type="nucleotide sequence ID" value="NZ_BAMD01000007.1"/>
</dbReference>
<comment type="caution">
    <text evidence="1">The sequence shown here is derived from an EMBL/GenBank/DDBJ whole genome shotgun (WGS) entry which is preliminary data.</text>
</comment>
<name>W7YI86_9BACT</name>
<organism evidence="1 2">
    <name type="scientific">Saccharicrinis fermentans DSM 9555 = JCM 21142</name>
    <dbReference type="NCBI Taxonomy" id="869213"/>
    <lineage>
        <taxon>Bacteria</taxon>
        <taxon>Pseudomonadati</taxon>
        <taxon>Bacteroidota</taxon>
        <taxon>Bacteroidia</taxon>
        <taxon>Marinilabiliales</taxon>
        <taxon>Marinilabiliaceae</taxon>
        <taxon>Saccharicrinis</taxon>
    </lineage>
</organism>
<dbReference type="STRING" id="869213.GCA_000517085_00730"/>
<gene>
    <name evidence="1" type="ORF">JCM21142_3903</name>
</gene>
<dbReference type="EMBL" id="BAMD01000007">
    <property type="protein sequence ID" value="GAF02274.1"/>
    <property type="molecule type" value="Genomic_DNA"/>
</dbReference>
<dbReference type="Proteomes" id="UP000019402">
    <property type="component" value="Unassembled WGS sequence"/>
</dbReference>
<reference evidence="1 2" key="1">
    <citation type="journal article" date="2014" name="Genome Announc.">
        <title>Draft Genome Sequence of Cytophaga fermentans JCM 21142T, a Facultative Anaerobe Isolated from Marine Mud.</title>
        <authorList>
            <person name="Starns D."/>
            <person name="Oshima K."/>
            <person name="Suda W."/>
            <person name="Iino T."/>
            <person name="Yuki M."/>
            <person name="Inoue J."/>
            <person name="Kitamura K."/>
            <person name="Iida T."/>
            <person name="Darby A."/>
            <person name="Hattori M."/>
            <person name="Ohkuma M."/>
        </authorList>
    </citation>
    <scope>NUCLEOTIDE SEQUENCE [LARGE SCALE GENOMIC DNA]</scope>
    <source>
        <strain evidence="1 2">JCM 21142</strain>
    </source>
</reference>
<dbReference type="InterPro" id="IPR016032">
    <property type="entry name" value="Sig_transdc_resp-reg_C-effctor"/>
</dbReference>
<dbReference type="SUPFAM" id="SSF46894">
    <property type="entry name" value="C-terminal effector domain of the bipartite response regulators"/>
    <property type="match status" value="1"/>
</dbReference>
<dbReference type="eggNOG" id="COG1595">
    <property type="taxonomic scope" value="Bacteria"/>
</dbReference>
<keyword evidence="2" id="KW-1185">Reference proteome</keyword>
<evidence type="ECO:0000313" key="1">
    <source>
        <dbReference type="EMBL" id="GAF02274.1"/>
    </source>
</evidence>
<dbReference type="GO" id="GO:0003677">
    <property type="term" value="F:DNA binding"/>
    <property type="evidence" value="ECO:0007669"/>
    <property type="project" value="InterPro"/>
</dbReference>
<dbReference type="OrthoDB" id="7064118at2"/>
<protein>
    <submittedName>
        <fullName evidence="1">RNA polymerase sigma factor</fullName>
    </submittedName>
</protein>
<dbReference type="AlphaFoldDB" id="W7YI86"/>
<accession>W7YI86</accession>
<evidence type="ECO:0000313" key="2">
    <source>
        <dbReference type="Proteomes" id="UP000019402"/>
    </source>
</evidence>
<proteinExistence type="predicted"/>
<dbReference type="GO" id="GO:0006355">
    <property type="term" value="P:regulation of DNA-templated transcription"/>
    <property type="evidence" value="ECO:0007669"/>
    <property type="project" value="InterPro"/>
</dbReference>